<dbReference type="AlphaFoldDB" id="A0A0K0ET05"/>
<evidence type="ECO:0000313" key="2">
    <source>
        <dbReference type="WBParaSite" id="SSTP_0001258100.1"/>
    </source>
</evidence>
<protein>
    <submittedName>
        <fullName evidence="2">Cilia- and flagella-associated protein 299</fullName>
    </submittedName>
</protein>
<dbReference type="WBParaSite" id="SSTP_0001258100.1">
    <property type="protein sequence ID" value="SSTP_0001258100.1"/>
    <property type="gene ID" value="SSTP_0001258100"/>
</dbReference>
<dbReference type="SUPFAM" id="SSF56019">
    <property type="entry name" value="The spindle assembly checkpoint protein mad2"/>
    <property type="match status" value="1"/>
</dbReference>
<dbReference type="Proteomes" id="UP000035681">
    <property type="component" value="Unplaced"/>
</dbReference>
<proteinExistence type="predicted"/>
<dbReference type="WBParaSite" id="TCONS_00002054.p1">
    <property type="protein sequence ID" value="TCONS_00002054.p1"/>
    <property type="gene ID" value="XLOC_001955"/>
</dbReference>
<dbReference type="InterPro" id="IPR036570">
    <property type="entry name" value="HORMA_dom_sf"/>
</dbReference>
<reference evidence="2" key="1">
    <citation type="submission" date="2015-08" db="UniProtKB">
        <authorList>
            <consortium name="WormBaseParasite"/>
        </authorList>
    </citation>
    <scope>IDENTIFICATION</scope>
</reference>
<accession>A0A0K0ET05</accession>
<keyword evidence="1" id="KW-1185">Reference proteome</keyword>
<evidence type="ECO:0000313" key="1">
    <source>
        <dbReference type="Proteomes" id="UP000035681"/>
    </source>
</evidence>
<organism evidence="2">
    <name type="scientific">Strongyloides stercoralis</name>
    <name type="common">Threadworm</name>
    <dbReference type="NCBI Taxonomy" id="6248"/>
    <lineage>
        <taxon>Eukaryota</taxon>
        <taxon>Metazoa</taxon>
        <taxon>Ecdysozoa</taxon>
        <taxon>Nematoda</taxon>
        <taxon>Chromadorea</taxon>
        <taxon>Rhabditida</taxon>
        <taxon>Tylenchina</taxon>
        <taxon>Panagrolaimomorpha</taxon>
        <taxon>Strongyloidoidea</taxon>
        <taxon>Strongyloididae</taxon>
        <taxon>Strongyloides</taxon>
    </lineage>
</organism>
<sequence length="255" mass="30343">MLAEGFDSTIFNETDTNDELMFLNTSFDSDLDGDLHFLRVNLKKLYLSRKVALFSHNVFSTILTQRHQRYKEYGRCVSLPDEQEIILTKFPPEISQHLNSHFFDMERLLKEKKINGVSMIFYNNENRKIVESYKFMIYSSSGEIKAFTDYNGRPIVDVPTEDVFTSDKRLFIDIYGKIYNHCKSLPPIENNNIYPLFRFHFIKRVDRKEYEKFLQSQPLFIRFRQKPSFGTDSNGVLIVANERKRFRYGFVYNHI</sequence>
<name>A0A0K0ET05_STRER</name>